<evidence type="ECO:0000259" key="2">
    <source>
        <dbReference type="Pfam" id="PF09362"/>
    </source>
</evidence>
<dbReference type="GO" id="GO:0016301">
    <property type="term" value="F:kinase activity"/>
    <property type="evidence" value="ECO:0007669"/>
    <property type="project" value="UniProtKB-KW"/>
</dbReference>
<accession>A0AA38SA85</accession>
<feature type="signal peptide" evidence="1">
    <location>
        <begin position="1"/>
        <end position="15"/>
    </location>
</feature>
<protein>
    <submittedName>
        <fullName evidence="3">Serine/threonine-protein kinase</fullName>
    </submittedName>
</protein>
<evidence type="ECO:0000313" key="3">
    <source>
        <dbReference type="EMBL" id="KAJ9161065.1"/>
    </source>
</evidence>
<organism evidence="3 4">
    <name type="scientific">Coniochaeta hoffmannii</name>
    <dbReference type="NCBI Taxonomy" id="91930"/>
    <lineage>
        <taxon>Eukaryota</taxon>
        <taxon>Fungi</taxon>
        <taxon>Dikarya</taxon>
        <taxon>Ascomycota</taxon>
        <taxon>Pezizomycotina</taxon>
        <taxon>Sordariomycetes</taxon>
        <taxon>Sordariomycetidae</taxon>
        <taxon>Coniochaetales</taxon>
        <taxon>Coniochaetaceae</taxon>
        <taxon>Coniochaeta</taxon>
    </lineage>
</organism>
<dbReference type="PANTHER" id="PTHR43662:SF6">
    <property type="entry name" value="DUF1996 DOMAIN-CONTAINING PROTEIN"/>
    <property type="match status" value="1"/>
</dbReference>
<dbReference type="AlphaFoldDB" id="A0AA38SA85"/>
<dbReference type="Proteomes" id="UP001174691">
    <property type="component" value="Unassembled WGS sequence"/>
</dbReference>
<gene>
    <name evidence="3" type="ORF">NKR19_g2633</name>
</gene>
<dbReference type="Pfam" id="PF09362">
    <property type="entry name" value="DUF1996"/>
    <property type="match status" value="1"/>
</dbReference>
<sequence>MFWQSLLALAAVAEALPKDLNSAMIEARQGGVTMLRFGCRQVVIDRLDPLVNPGQIPSTHVHQIVGGNAFNASMTTSDVSNAATCTTCEFSEDFSNYWTANLYYKAKNGTFKRVPQGSAALQFGDTYSNKIDGGILVYYVSAQPGKITAFKPGFRMLVGDPMQRSRPDTTLKRQNCYRCYTGPNFGGDTAAPCQGSATLDTEPLPPKPCAGGIRSNIHFPTCWDGKNLDSPNHKDHVAYPVTGPATFLSLGGACPSTHPVRIPQLMYEVVWDTTGFNKLWQAGDKDPNDSQPFYLSTGDNTGLGQHADYVFGWKGNSLQSAMDTSNCMGAKCAQLKTQTIEQAKACSVRKVVNENQDGWITQLPGVEGMTGM</sequence>
<evidence type="ECO:0000313" key="4">
    <source>
        <dbReference type="Proteomes" id="UP001174691"/>
    </source>
</evidence>
<feature type="chain" id="PRO_5041302074" evidence="1">
    <location>
        <begin position="16"/>
        <end position="372"/>
    </location>
</feature>
<evidence type="ECO:0000256" key="1">
    <source>
        <dbReference type="SAM" id="SignalP"/>
    </source>
</evidence>
<keyword evidence="3" id="KW-0808">Transferase</keyword>
<dbReference type="InterPro" id="IPR018535">
    <property type="entry name" value="DUF1996"/>
</dbReference>
<keyword evidence="4" id="KW-1185">Reference proteome</keyword>
<dbReference type="PANTHER" id="PTHR43662">
    <property type="match status" value="1"/>
</dbReference>
<keyword evidence="3" id="KW-0418">Kinase</keyword>
<proteinExistence type="predicted"/>
<name>A0AA38SA85_9PEZI</name>
<reference evidence="3" key="1">
    <citation type="submission" date="2022-07" db="EMBL/GenBank/DDBJ databases">
        <title>Fungi with potential for degradation of polypropylene.</title>
        <authorList>
            <person name="Gostincar C."/>
        </authorList>
    </citation>
    <scope>NUCLEOTIDE SEQUENCE</scope>
    <source>
        <strain evidence="3">EXF-13287</strain>
    </source>
</reference>
<keyword evidence="1" id="KW-0732">Signal</keyword>
<dbReference type="EMBL" id="JANBVN010000027">
    <property type="protein sequence ID" value="KAJ9161065.1"/>
    <property type="molecule type" value="Genomic_DNA"/>
</dbReference>
<comment type="caution">
    <text evidence="3">The sequence shown here is derived from an EMBL/GenBank/DDBJ whole genome shotgun (WGS) entry which is preliminary data.</text>
</comment>
<feature type="domain" description="DUF1996" evidence="2">
    <location>
        <begin position="48"/>
        <end position="313"/>
    </location>
</feature>